<dbReference type="InterPro" id="IPR000189">
    <property type="entry name" value="Transglyc_AS"/>
</dbReference>
<keyword evidence="2" id="KW-0732">Signal</keyword>
<comment type="similarity">
    <text evidence="1">Belongs to the transglycosylase Slt family.</text>
</comment>
<dbReference type="InterPro" id="IPR018392">
    <property type="entry name" value="LysM"/>
</dbReference>
<dbReference type="Pfam" id="PF01464">
    <property type="entry name" value="SLT"/>
    <property type="match status" value="1"/>
</dbReference>
<feature type="domain" description="LysM" evidence="3">
    <location>
        <begin position="337"/>
        <end position="380"/>
    </location>
</feature>
<dbReference type="GO" id="GO:0000270">
    <property type="term" value="P:peptidoglycan metabolic process"/>
    <property type="evidence" value="ECO:0007669"/>
    <property type="project" value="InterPro"/>
</dbReference>
<keyword evidence="5" id="KW-1185">Reference proteome</keyword>
<dbReference type="Proteomes" id="UP000014463">
    <property type="component" value="Unassembled WGS sequence"/>
</dbReference>
<dbReference type="GO" id="GO:0016020">
    <property type="term" value="C:membrane"/>
    <property type="evidence" value="ECO:0007669"/>
    <property type="project" value="InterPro"/>
</dbReference>
<name>S2KQX4_LITA3</name>
<dbReference type="PANTHER" id="PTHR37423">
    <property type="entry name" value="SOLUBLE LYTIC MUREIN TRANSGLYCOSYLASE-RELATED"/>
    <property type="match status" value="1"/>
</dbReference>
<dbReference type="AlphaFoldDB" id="S2KQX4"/>
<evidence type="ECO:0000313" key="5">
    <source>
        <dbReference type="Proteomes" id="UP000014463"/>
    </source>
</evidence>
<dbReference type="CDD" id="cd16894">
    <property type="entry name" value="MltD-like"/>
    <property type="match status" value="1"/>
</dbReference>
<evidence type="ECO:0000256" key="1">
    <source>
        <dbReference type="ARBA" id="ARBA00007734"/>
    </source>
</evidence>
<dbReference type="PANTHER" id="PTHR37423:SF2">
    <property type="entry name" value="MEMBRANE-BOUND LYTIC MUREIN TRANSGLYCOSYLASE C"/>
    <property type="match status" value="1"/>
</dbReference>
<dbReference type="eggNOG" id="COG0741">
    <property type="taxonomic scope" value="Bacteria"/>
</dbReference>
<feature type="chain" id="PRO_5004510181" description="LysM domain-containing protein" evidence="2">
    <location>
        <begin position="31"/>
        <end position="393"/>
    </location>
</feature>
<dbReference type="PATRIC" id="fig|1121939.11.peg.736"/>
<dbReference type="eggNOG" id="COG1388">
    <property type="taxonomic scope" value="Bacteria"/>
</dbReference>
<comment type="caution">
    <text evidence="4">The sequence shown here is derived from an EMBL/GenBank/DDBJ whole genome shotgun (WGS) entry which is preliminary data.</text>
</comment>
<evidence type="ECO:0000256" key="2">
    <source>
        <dbReference type="SAM" id="SignalP"/>
    </source>
</evidence>
<proteinExistence type="inferred from homology"/>
<dbReference type="Gene3D" id="1.10.530.10">
    <property type="match status" value="1"/>
</dbReference>
<dbReference type="PROSITE" id="PS51782">
    <property type="entry name" value="LYSM"/>
    <property type="match status" value="1"/>
</dbReference>
<evidence type="ECO:0000259" key="3">
    <source>
        <dbReference type="PROSITE" id="PS51782"/>
    </source>
</evidence>
<dbReference type="STRING" id="1121939.L861_03905"/>
<dbReference type="OrthoDB" id="9815002at2"/>
<dbReference type="SMART" id="SM00257">
    <property type="entry name" value="LysM"/>
    <property type="match status" value="1"/>
</dbReference>
<dbReference type="SUPFAM" id="SSF54106">
    <property type="entry name" value="LysM domain"/>
    <property type="match status" value="1"/>
</dbReference>
<dbReference type="GO" id="GO:0008933">
    <property type="term" value="F:peptidoglycan lytic transglycosylase activity"/>
    <property type="evidence" value="ECO:0007669"/>
    <property type="project" value="InterPro"/>
</dbReference>
<sequence>MTYRTARRQASCLAGALFLTIVGLAATAQAHPGLSSYPYSSDETPTHFMEELVLEPAAAESAWARLRDAFQWQTDTHRPRVQEWIDRYLSSPENIAEITERATPWLRWITRQLEARDLPGEIALLPFVESSFDPAARSSRGASGLWQFMPGTADALGLPRNGVYDGRLDVVASTNAALDYIQQQAEQWYEGDMELALAAYNAGAGTVNKARRAASSRGESDDYWHLELPGETMHYLPKLLAISAIIAEPDKYDIVLPDIADAPAIAEVELEKTLNLKDAAILAGTTREALEALNPGLLNGTLSPSYSNVLLVPAESHETLVASLETLQPSKTPSGSDTYVVQRGDNLSTIAAMHGISLAMIREYNALDGDLIREGQILLIPQPTFAQAQASSS</sequence>
<dbReference type="RefSeq" id="WP_016415215.1">
    <property type="nucleotide sequence ID" value="NZ_AUAB01000001.1"/>
</dbReference>
<dbReference type="Gene3D" id="3.10.350.10">
    <property type="entry name" value="LysM domain"/>
    <property type="match status" value="1"/>
</dbReference>
<protein>
    <recommendedName>
        <fullName evidence="3">LysM domain-containing protein</fullName>
    </recommendedName>
</protein>
<dbReference type="SUPFAM" id="SSF53955">
    <property type="entry name" value="Lysozyme-like"/>
    <property type="match status" value="1"/>
</dbReference>
<evidence type="ECO:0000313" key="4">
    <source>
        <dbReference type="EMBL" id="EPC04477.1"/>
    </source>
</evidence>
<dbReference type="InterPro" id="IPR008258">
    <property type="entry name" value="Transglycosylase_SLT_dom_1"/>
</dbReference>
<dbReference type="PROSITE" id="PS00922">
    <property type="entry name" value="TRANSGLYCOSYLASE"/>
    <property type="match status" value="1"/>
</dbReference>
<dbReference type="Pfam" id="PF01476">
    <property type="entry name" value="LysM"/>
    <property type="match status" value="1"/>
</dbReference>
<accession>S2KQX4</accession>
<dbReference type="CDD" id="cd00118">
    <property type="entry name" value="LysM"/>
    <property type="match status" value="1"/>
</dbReference>
<dbReference type="InterPro" id="IPR036779">
    <property type="entry name" value="LysM_dom_sf"/>
</dbReference>
<organism evidence="4 5">
    <name type="scientific">Litchfieldella anticariensis (strain DSM 16096 / CECT 5854 / CIP 108499 / LMG 22089 / FP35)</name>
    <name type="common">Halomonas anticariensis</name>
    <dbReference type="NCBI Taxonomy" id="1121939"/>
    <lineage>
        <taxon>Bacteria</taxon>
        <taxon>Pseudomonadati</taxon>
        <taxon>Pseudomonadota</taxon>
        <taxon>Gammaproteobacteria</taxon>
        <taxon>Oceanospirillales</taxon>
        <taxon>Halomonadaceae</taxon>
        <taxon>Litchfieldella</taxon>
    </lineage>
</organism>
<gene>
    <name evidence="4" type="ORF">L861_03905</name>
</gene>
<dbReference type="InterPro" id="IPR023346">
    <property type="entry name" value="Lysozyme-like_dom_sf"/>
</dbReference>
<feature type="signal peptide" evidence="2">
    <location>
        <begin position="1"/>
        <end position="30"/>
    </location>
</feature>
<dbReference type="EMBL" id="ASTJ01000011">
    <property type="protein sequence ID" value="EPC04477.1"/>
    <property type="molecule type" value="Genomic_DNA"/>
</dbReference>
<reference evidence="4 5" key="1">
    <citation type="journal article" date="2013" name="Genome Announc.">
        <title>Draft genome sequence of the moderately halophilic gammaproteobacterium Halomonas anticariensis FP35.</title>
        <authorList>
            <person name="Tahrioui A."/>
            <person name="Quesada E."/>
            <person name="Llamas I."/>
        </authorList>
    </citation>
    <scope>NUCLEOTIDE SEQUENCE [LARGE SCALE GENOMIC DNA]</scope>
    <source>
        <strain evidence="5">DSM 16096 / CECT 5854 / LMG 22089 / FP35</strain>
    </source>
</reference>